<feature type="binding site" evidence="2">
    <location>
        <position position="108"/>
    </location>
    <ligand>
        <name>Mn(2+)</name>
        <dbReference type="ChEBI" id="CHEBI:29035"/>
        <label>2</label>
    </ligand>
</feature>
<keyword evidence="5" id="KW-1185">Reference proteome</keyword>
<keyword evidence="2" id="KW-0479">Metal-binding</keyword>
<dbReference type="GO" id="GO:0046872">
    <property type="term" value="F:metal ion binding"/>
    <property type="evidence" value="ECO:0007669"/>
    <property type="project" value="UniProtKB-KW"/>
</dbReference>
<dbReference type="InterPro" id="IPR036264">
    <property type="entry name" value="Bact_exopeptidase_dim_dom"/>
</dbReference>
<dbReference type="OrthoDB" id="9777385at2"/>
<dbReference type="Pfam" id="PF01546">
    <property type="entry name" value="Peptidase_M20"/>
    <property type="match status" value="1"/>
</dbReference>
<dbReference type="Gene3D" id="3.30.70.360">
    <property type="match status" value="1"/>
</dbReference>
<dbReference type="STRING" id="1077936.SAMN05421545_1819"/>
<sequence>MSSTLSTPSIPDLKDITALRHQLHQHPELSGFEFDTSHTLRGFLQRYQPDEVITDLGGNGFALIFNGKKPDAGPTVLFRAELDALPILEQNQLPYTSIQKGVSHKCGHDGHMAILAGLASLLHQYSPDKGRVVLLFQPAEENGAGAWAVLYTPAFQEIAPDYVFALHNMPGKPMGQVILRPDIFAAASVGLKVHLHGKESHAAEPDNGLNPGEGMSELIQAFNSLVRDPHSFQDLTLLTVVHARLGEVAFGTNPGFATVMATLRAFEQEDLNRLKSLAIESIKLVSFKYGLRYDLEWVEEFPATRNSTGAVELVDQAARYLSMEAKQAAQPVRWSEDFGHFTNRYCGALFGLGSGTDQPQLHHADYDFPDELIPAGASLFYRIAASLLND</sequence>
<evidence type="ECO:0000256" key="1">
    <source>
        <dbReference type="ARBA" id="ARBA00022801"/>
    </source>
</evidence>
<dbReference type="AlphaFoldDB" id="A0A1N6WXR5"/>
<keyword evidence="2" id="KW-0464">Manganese</keyword>
<dbReference type="SUPFAM" id="SSF55031">
    <property type="entry name" value="Bacterial exopeptidase dimerisation domain"/>
    <property type="match status" value="1"/>
</dbReference>
<feature type="domain" description="Peptidase M20 dimerisation" evidence="3">
    <location>
        <begin position="188"/>
        <end position="277"/>
    </location>
</feature>
<reference evidence="5" key="1">
    <citation type="submission" date="2017-01" db="EMBL/GenBank/DDBJ databases">
        <authorList>
            <person name="Varghese N."/>
            <person name="Submissions S."/>
        </authorList>
    </citation>
    <scope>NUCLEOTIDE SEQUENCE [LARGE SCALE GENOMIC DNA]</scope>
    <source>
        <strain evidence="5">DM9</strain>
    </source>
</reference>
<dbReference type="EMBL" id="FTNM01000002">
    <property type="protein sequence ID" value="SIQ94914.1"/>
    <property type="molecule type" value="Genomic_DNA"/>
</dbReference>
<dbReference type="GO" id="GO:0016787">
    <property type="term" value="F:hydrolase activity"/>
    <property type="evidence" value="ECO:0007669"/>
    <property type="project" value="UniProtKB-KW"/>
</dbReference>
<gene>
    <name evidence="4" type="ORF">SAMN05421545_1819</name>
</gene>
<dbReference type="NCBIfam" id="TIGR01891">
    <property type="entry name" value="amidohydrolases"/>
    <property type="match status" value="1"/>
</dbReference>
<feature type="binding site" evidence="2">
    <location>
        <position position="362"/>
    </location>
    <ligand>
        <name>Mn(2+)</name>
        <dbReference type="ChEBI" id="CHEBI:29035"/>
        <label>2</label>
    </ligand>
</feature>
<name>A0A1N6WXR5_9BACT</name>
<organism evidence="4 5">
    <name type="scientific">Pontibacter lucknowensis</name>
    <dbReference type="NCBI Taxonomy" id="1077936"/>
    <lineage>
        <taxon>Bacteria</taxon>
        <taxon>Pseudomonadati</taxon>
        <taxon>Bacteroidota</taxon>
        <taxon>Cytophagia</taxon>
        <taxon>Cytophagales</taxon>
        <taxon>Hymenobacteraceae</taxon>
        <taxon>Pontibacter</taxon>
    </lineage>
</organism>
<comment type="cofactor">
    <cofactor evidence="2">
        <name>Mn(2+)</name>
        <dbReference type="ChEBI" id="CHEBI:29035"/>
    </cofactor>
    <text evidence="2">The Mn(2+) ion enhances activity.</text>
</comment>
<feature type="binding site" evidence="2">
    <location>
        <position position="167"/>
    </location>
    <ligand>
        <name>Mn(2+)</name>
        <dbReference type="ChEBI" id="CHEBI:29035"/>
        <label>2</label>
    </ligand>
</feature>
<dbReference type="RefSeq" id="WP_076421833.1">
    <property type="nucleotide sequence ID" value="NZ_FTNM01000002.1"/>
</dbReference>
<dbReference type="SUPFAM" id="SSF53187">
    <property type="entry name" value="Zn-dependent exopeptidases"/>
    <property type="match status" value="1"/>
</dbReference>
<proteinExistence type="predicted"/>
<accession>A0A1N6WXR5</accession>
<dbReference type="PANTHER" id="PTHR11014">
    <property type="entry name" value="PEPTIDASE M20 FAMILY MEMBER"/>
    <property type="match status" value="1"/>
</dbReference>
<dbReference type="InterPro" id="IPR002933">
    <property type="entry name" value="Peptidase_M20"/>
</dbReference>
<feature type="binding site" evidence="2">
    <location>
        <position position="141"/>
    </location>
    <ligand>
        <name>Mn(2+)</name>
        <dbReference type="ChEBI" id="CHEBI:29035"/>
        <label>2</label>
    </ligand>
</feature>
<dbReference type="InterPro" id="IPR011650">
    <property type="entry name" value="Peptidase_M20_dimer"/>
</dbReference>
<dbReference type="PANTHER" id="PTHR11014:SF169">
    <property type="entry name" value="CLAN MH, FAMILY M20, PEPTIDASE T-LIKE METALLOPEPTIDASE"/>
    <property type="match status" value="1"/>
</dbReference>
<evidence type="ECO:0000259" key="3">
    <source>
        <dbReference type="Pfam" id="PF07687"/>
    </source>
</evidence>
<dbReference type="Pfam" id="PF07687">
    <property type="entry name" value="M20_dimer"/>
    <property type="match status" value="1"/>
</dbReference>
<evidence type="ECO:0000313" key="5">
    <source>
        <dbReference type="Proteomes" id="UP000185924"/>
    </source>
</evidence>
<protein>
    <submittedName>
        <fullName evidence="4">Amidohydrolase</fullName>
    </submittedName>
</protein>
<dbReference type="Proteomes" id="UP000185924">
    <property type="component" value="Unassembled WGS sequence"/>
</dbReference>
<dbReference type="InterPro" id="IPR017439">
    <property type="entry name" value="Amidohydrolase"/>
</dbReference>
<keyword evidence="1 4" id="KW-0378">Hydrolase</keyword>
<dbReference type="PIRSF" id="PIRSF005962">
    <property type="entry name" value="Pept_M20D_amidohydro"/>
    <property type="match status" value="1"/>
</dbReference>
<dbReference type="Gene3D" id="3.40.630.10">
    <property type="entry name" value="Zn peptidases"/>
    <property type="match status" value="1"/>
</dbReference>
<evidence type="ECO:0000313" key="4">
    <source>
        <dbReference type="EMBL" id="SIQ94914.1"/>
    </source>
</evidence>
<evidence type="ECO:0000256" key="2">
    <source>
        <dbReference type="PIRSR" id="PIRSR005962-1"/>
    </source>
</evidence>
<feature type="binding site" evidence="2">
    <location>
        <position position="106"/>
    </location>
    <ligand>
        <name>Mn(2+)</name>
        <dbReference type="ChEBI" id="CHEBI:29035"/>
        <label>2</label>
    </ligand>
</feature>